<feature type="region of interest" description="Disordered" evidence="1">
    <location>
        <begin position="147"/>
        <end position="166"/>
    </location>
</feature>
<protein>
    <submittedName>
        <fullName evidence="3">PDZ domain-containing protein</fullName>
    </submittedName>
</protein>
<dbReference type="Proteomes" id="UP000887577">
    <property type="component" value="Unplaced"/>
</dbReference>
<dbReference type="PANTHER" id="PTHR31327">
    <property type="entry name" value="SPERM MEIOSIS PDZ DOMAIN CONTAINING PROTEINS-RELATED"/>
    <property type="match status" value="1"/>
</dbReference>
<feature type="region of interest" description="Disordered" evidence="1">
    <location>
        <begin position="213"/>
        <end position="381"/>
    </location>
</feature>
<accession>A0A914YY46</accession>
<organism evidence="2 3">
    <name type="scientific">Panagrolaimus superbus</name>
    <dbReference type="NCBI Taxonomy" id="310955"/>
    <lineage>
        <taxon>Eukaryota</taxon>
        <taxon>Metazoa</taxon>
        <taxon>Ecdysozoa</taxon>
        <taxon>Nematoda</taxon>
        <taxon>Chromadorea</taxon>
        <taxon>Rhabditida</taxon>
        <taxon>Tylenchina</taxon>
        <taxon>Panagrolaimomorpha</taxon>
        <taxon>Panagrolaimoidea</taxon>
        <taxon>Panagrolaimidae</taxon>
        <taxon>Panagrolaimus</taxon>
    </lineage>
</organism>
<feature type="compositionally biased region" description="Low complexity" evidence="1">
    <location>
        <begin position="218"/>
        <end position="242"/>
    </location>
</feature>
<sequence length="381" mass="40949">MKRLFTVTVKRPKWLVPTNTVPKGYDLAPGYEYFSGLLVLYPNSTVGLNVKAFSSRVYVVRVEGDSIAVNTCLVGDCIVDVDGDPITTVNDCSEKIIKALKEKKYVMLTIERAATPMTIRAVRCALFAEKTTPMDPRLATDTQKIGETEAGKIKSGKVPNAPKGILKSSGQGITGFSFYGTEKPHLAVRAESEEHTIGCEPYNPLFFHKVKQRGENGQQQQQQQPSGSTNVSSTGTNTATASLAKTQTAGGSGEKSSSIRKAQSRATNIPKEDESSSKKKKGTNEAIINDGTDMENSSKTTRKEDDSKRGVQLGSGKVLKSVMAPAPSTPASTPPNPQSAEEKKSEKSKKGIRGKTVAAFKSVTVRKGATGNNNNNSQRKN</sequence>
<evidence type="ECO:0000313" key="2">
    <source>
        <dbReference type="Proteomes" id="UP000887577"/>
    </source>
</evidence>
<reference evidence="3" key="1">
    <citation type="submission" date="2022-11" db="UniProtKB">
        <authorList>
            <consortium name="WormBaseParasite"/>
        </authorList>
    </citation>
    <scope>IDENTIFICATION</scope>
</reference>
<feature type="compositionally biased region" description="Polar residues" evidence="1">
    <location>
        <begin position="370"/>
        <end position="381"/>
    </location>
</feature>
<feature type="compositionally biased region" description="Polar residues" evidence="1">
    <location>
        <begin position="243"/>
        <end position="267"/>
    </location>
</feature>
<name>A0A914YY46_9BILA</name>
<evidence type="ECO:0000313" key="3">
    <source>
        <dbReference type="WBParaSite" id="PSU_v2.g5422.t1"/>
    </source>
</evidence>
<dbReference type="InterPro" id="IPR036034">
    <property type="entry name" value="PDZ_sf"/>
</dbReference>
<dbReference type="AlphaFoldDB" id="A0A914YY46"/>
<dbReference type="WBParaSite" id="PSU_v2.g5422.t1">
    <property type="protein sequence ID" value="PSU_v2.g5422.t1"/>
    <property type="gene ID" value="PSU_v2.g5422"/>
</dbReference>
<proteinExistence type="predicted"/>
<keyword evidence="2" id="KW-1185">Reference proteome</keyword>
<feature type="compositionally biased region" description="Basic and acidic residues" evidence="1">
    <location>
        <begin position="340"/>
        <end position="349"/>
    </location>
</feature>
<dbReference type="SUPFAM" id="SSF50156">
    <property type="entry name" value="PDZ domain-like"/>
    <property type="match status" value="1"/>
</dbReference>
<evidence type="ECO:0000256" key="1">
    <source>
        <dbReference type="SAM" id="MobiDB-lite"/>
    </source>
</evidence>
<dbReference type="Gene3D" id="2.30.42.10">
    <property type="match status" value="1"/>
</dbReference>
<dbReference type="InterPro" id="IPR040264">
    <property type="entry name" value="T15H9.4-like"/>
</dbReference>
<dbReference type="PANTHER" id="PTHR31327:SF7">
    <property type="entry name" value="PDZ DOMAIN-CONTAINING PROTEIN"/>
    <property type="match status" value="1"/>
</dbReference>